<evidence type="ECO:0000256" key="8">
    <source>
        <dbReference type="RuleBase" id="RU366078"/>
    </source>
</evidence>
<dbReference type="InterPro" id="IPR001314">
    <property type="entry name" value="Peptidase_S1A"/>
</dbReference>
<evidence type="ECO:0000259" key="9">
    <source>
        <dbReference type="SMART" id="SM00020"/>
    </source>
</evidence>
<protein>
    <recommendedName>
        <fullName evidence="8">CLIP domain-containing serine protease</fullName>
        <ecNumber evidence="8">3.4.21.-</ecNumber>
    </recommendedName>
</protein>
<dbReference type="Gene3D" id="3.30.1640.30">
    <property type="match status" value="1"/>
</dbReference>
<keyword evidence="2 8" id="KW-0732">Signal</keyword>
<evidence type="ECO:0000256" key="3">
    <source>
        <dbReference type="ARBA" id="ARBA00022801"/>
    </source>
</evidence>
<feature type="domain" description="Peptidase S1" evidence="9">
    <location>
        <begin position="150"/>
        <end position="401"/>
    </location>
</feature>
<evidence type="ECO:0000256" key="2">
    <source>
        <dbReference type="ARBA" id="ARBA00022729"/>
    </source>
</evidence>
<dbReference type="PROSITE" id="PS00135">
    <property type="entry name" value="TRYPSIN_SER"/>
    <property type="match status" value="1"/>
</dbReference>
<dbReference type="Pfam" id="PF00089">
    <property type="entry name" value="Trypsin"/>
    <property type="match status" value="1"/>
</dbReference>
<keyword evidence="1 8" id="KW-0645">Protease</keyword>
<keyword evidence="5" id="KW-1015">Disulfide bond</keyword>
<evidence type="ECO:0000313" key="10">
    <source>
        <dbReference type="EMBL" id="QWS65041.1"/>
    </source>
</evidence>
<accession>A0A8F2IES5</accession>
<dbReference type="PROSITE" id="PS00134">
    <property type="entry name" value="TRYPSIN_HIS"/>
    <property type="match status" value="1"/>
</dbReference>
<proteinExistence type="evidence at transcript level"/>
<dbReference type="InterPro" id="IPR043504">
    <property type="entry name" value="Peptidase_S1_PA_chymotrypsin"/>
</dbReference>
<reference evidence="10" key="1">
    <citation type="submission" date="2021-02" db="EMBL/GenBank/DDBJ databases">
        <authorList>
            <person name="Oppert B.S."/>
            <person name="Elpidina E."/>
            <person name="Tereshchenkova V."/>
            <person name="Zhiganov N."/>
            <person name="Filippova I."/>
        </authorList>
    </citation>
    <scope>NUCLEOTIDE SEQUENCE</scope>
</reference>
<evidence type="ECO:0000256" key="4">
    <source>
        <dbReference type="ARBA" id="ARBA00022825"/>
    </source>
</evidence>
<dbReference type="PANTHER" id="PTHR24252:SF7">
    <property type="entry name" value="HYALIN"/>
    <property type="match status" value="1"/>
</dbReference>
<dbReference type="InterPro" id="IPR033116">
    <property type="entry name" value="TRYPSIN_SER"/>
</dbReference>
<comment type="domain">
    <text evidence="8">The clip domain consists of 35-55 residues which are 'knitted' together usually by 3 conserved disulfide bonds forming a clip-like compact structure.</text>
</comment>
<comment type="similarity">
    <text evidence="7 8">Belongs to the peptidase S1 family. CLIP subfamily.</text>
</comment>
<dbReference type="SUPFAM" id="SSF50494">
    <property type="entry name" value="Trypsin-like serine proteases"/>
    <property type="match status" value="1"/>
</dbReference>
<organism evidence="10">
    <name type="scientific">Tenebrio molitor</name>
    <name type="common">Yellow mealworm beetle</name>
    <dbReference type="NCBI Taxonomy" id="7067"/>
    <lineage>
        <taxon>Eukaryota</taxon>
        <taxon>Metazoa</taxon>
        <taxon>Ecdysozoa</taxon>
        <taxon>Arthropoda</taxon>
        <taxon>Hexapoda</taxon>
        <taxon>Insecta</taxon>
        <taxon>Pterygota</taxon>
        <taxon>Neoptera</taxon>
        <taxon>Endopterygota</taxon>
        <taxon>Coleoptera</taxon>
        <taxon>Polyphaga</taxon>
        <taxon>Cucujiformia</taxon>
        <taxon>Tenebrionidae</taxon>
        <taxon>Tenebrio</taxon>
    </lineage>
</organism>
<dbReference type="FunFam" id="2.40.10.10:FF:000028">
    <property type="entry name" value="Serine protease easter"/>
    <property type="match status" value="1"/>
</dbReference>
<keyword evidence="8" id="KW-0964">Secreted</keyword>
<keyword evidence="4 8" id="KW-0720">Serine protease</keyword>
<dbReference type="Pfam" id="PF12032">
    <property type="entry name" value="CLIP"/>
    <property type="match status" value="2"/>
</dbReference>
<dbReference type="InterPro" id="IPR022700">
    <property type="entry name" value="CLIP"/>
</dbReference>
<dbReference type="Gene3D" id="2.40.10.10">
    <property type="entry name" value="Trypsin-like serine proteases"/>
    <property type="match status" value="2"/>
</dbReference>
<dbReference type="InterPro" id="IPR018114">
    <property type="entry name" value="TRYPSIN_HIS"/>
</dbReference>
<dbReference type="PANTHER" id="PTHR24252">
    <property type="entry name" value="ACROSIN-RELATED"/>
    <property type="match status" value="1"/>
</dbReference>
<dbReference type="InterPro" id="IPR001254">
    <property type="entry name" value="Trypsin_dom"/>
</dbReference>
<dbReference type="GO" id="GO:0005576">
    <property type="term" value="C:extracellular region"/>
    <property type="evidence" value="ECO:0007669"/>
    <property type="project" value="UniProtKB-SubCell"/>
</dbReference>
<sequence length="407" mass="45297">MVKMVQLRIFVMFVFQMIHFSSPINECIPLEDCIEAVKYVRKRRHDPNTLEILRNAHCGSAREAKIICDRIPPFKVGCVHFRECPEAYELIKTRKHDAEVKQLLRSATCGDSDRKDMVMCEIVANSSKVISKRELLPKQYDCGAQVLGNKISNGEIAELNDFPWLALLKYKIKNGTSKLNCHGTLISRKYVVTAAHCVDFTLARKVTIGVLDKVVLGEYDLDNTTDCILREYGGPCADPIQELSIESNHSHPKFGTVGGGLYDIALIRLKDPATFSVYVKPICLPLNRIDVALGETFWISGWGRTKPGGPISKIKLKGRVHHLTRDQCNTDTLQPDVTQICAGSNNGTDTCSGDSGGPLMFQKVFDDHEVRNILVGVVSFGVSCGAGRGIYTDVSSYMDWILETIQK</sequence>
<dbReference type="SMART" id="SM00020">
    <property type="entry name" value="Tryp_SPc"/>
    <property type="match status" value="1"/>
</dbReference>
<dbReference type="GO" id="GO:0006508">
    <property type="term" value="P:proteolysis"/>
    <property type="evidence" value="ECO:0007669"/>
    <property type="project" value="UniProtKB-KW"/>
</dbReference>
<dbReference type="CDD" id="cd00190">
    <property type="entry name" value="Tryp_SPc"/>
    <property type="match status" value="1"/>
</dbReference>
<feature type="chain" id="PRO_5034542580" description="CLIP domain-containing serine protease" evidence="8">
    <location>
        <begin position="24"/>
        <end position="407"/>
    </location>
</feature>
<dbReference type="EC" id="3.4.21.-" evidence="8"/>
<evidence type="ECO:0000256" key="5">
    <source>
        <dbReference type="ARBA" id="ARBA00023157"/>
    </source>
</evidence>
<comment type="subcellular location">
    <subcellularLocation>
        <location evidence="8">Secreted</location>
    </subcellularLocation>
</comment>
<keyword evidence="6" id="KW-0325">Glycoprotein</keyword>
<dbReference type="AlphaFoldDB" id="A0A8F2IES5"/>
<dbReference type="EMBL" id="MW603484">
    <property type="protein sequence ID" value="QWS65041.1"/>
    <property type="molecule type" value="mRNA"/>
</dbReference>
<dbReference type="PRINTS" id="PR00722">
    <property type="entry name" value="CHYMOTRYPSIN"/>
</dbReference>
<evidence type="ECO:0000256" key="1">
    <source>
        <dbReference type="ARBA" id="ARBA00022670"/>
    </source>
</evidence>
<keyword evidence="3 8" id="KW-0378">Hydrolase</keyword>
<dbReference type="GO" id="GO:0004252">
    <property type="term" value="F:serine-type endopeptidase activity"/>
    <property type="evidence" value="ECO:0007669"/>
    <property type="project" value="UniProtKB-UniRule"/>
</dbReference>
<dbReference type="KEGG" id="tmol:138135955"/>
<dbReference type="InterPro" id="IPR038565">
    <property type="entry name" value="CLIP_sf"/>
</dbReference>
<evidence type="ECO:0000256" key="6">
    <source>
        <dbReference type="ARBA" id="ARBA00023180"/>
    </source>
</evidence>
<dbReference type="GeneID" id="138135955"/>
<dbReference type="InterPro" id="IPR009003">
    <property type="entry name" value="Peptidase_S1_PA"/>
</dbReference>
<dbReference type="RefSeq" id="XP_068911066.1">
    <property type="nucleotide sequence ID" value="XM_069054965.1"/>
</dbReference>
<feature type="signal peptide" evidence="8">
    <location>
        <begin position="1"/>
        <end position="23"/>
    </location>
</feature>
<evidence type="ECO:0000256" key="7">
    <source>
        <dbReference type="ARBA" id="ARBA00024195"/>
    </source>
</evidence>
<name>A0A8F2IES5_TENMO</name>